<name>A0A2S5D5Q1_LYSSH</name>
<dbReference type="AlphaFoldDB" id="A0A2S5D5Q1"/>
<evidence type="ECO:0008006" key="3">
    <source>
        <dbReference type="Google" id="ProtNLM"/>
    </source>
</evidence>
<protein>
    <recommendedName>
        <fullName evidence="3">Peptidase M15C domain-containing protein</fullName>
    </recommendedName>
</protein>
<keyword evidence="2" id="KW-1185">Reference proteome</keyword>
<dbReference type="EMBL" id="PGLV01000001">
    <property type="protein sequence ID" value="POZ58322.1"/>
    <property type="molecule type" value="Genomic_DNA"/>
</dbReference>
<accession>A0A2S5D5Q1</accession>
<comment type="caution">
    <text evidence="1">The sequence shown here is derived from an EMBL/GenBank/DDBJ whole genome shotgun (WGS) entry which is preliminary data.</text>
</comment>
<organism evidence="1 2">
    <name type="scientific">Lysinibacillus sphaericus</name>
    <name type="common">Bacillus sphaericus</name>
    <dbReference type="NCBI Taxonomy" id="1421"/>
    <lineage>
        <taxon>Bacteria</taxon>
        <taxon>Bacillati</taxon>
        <taxon>Bacillota</taxon>
        <taxon>Bacilli</taxon>
        <taxon>Bacillales</taxon>
        <taxon>Bacillaceae</taxon>
        <taxon>Lysinibacillus</taxon>
    </lineage>
</organism>
<gene>
    <name evidence="1" type="ORF">LYSIN_03106</name>
</gene>
<sequence length="85" mass="9651">MYDVTTLSRARAITKKLGIEWSGTWTKAIDRPHFKVKANWKMPKGYKLEGQVIVPSNSKMKVQLIVEDKKEETTVANTTWNPGSS</sequence>
<proteinExistence type="predicted"/>
<evidence type="ECO:0000313" key="2">
    <source>
        <dbReference type="Proteomes" id="UP000237319"/>
    </source>
</evidence>
<reference evidence="1 2" key="1">
    <citation type="submission" date="2017-11" db="EMBL/GenBank/DDBJ databases">
        <title>Genome sequence of Lysinibacillus sphaericus, a lignin-degrading bacteria isolated from municipal solid waste soil.</title>
        <authorList>
            <person name="Persinoti G.F."/>
            <person name="Paixao D.A."/>
            <person name="Bugg T.D."/>
            <person name="Squina F.M."/>
        </authorList>
    </citation>
    <scope>NUCLEOTIDE SEQUENCE [LARGE SCALE GENOMIC DNA]</scope>
    <source>
        <strain evidence="1 2">A1</strain>
    </source>
</reference>
<evidence type="ECO:0000313" key="1">
    <source>
        <dbReference type="EMBL" id="POZ58322.1"/>
    </source>
</evidence>
<dbReference type="RefSeq" id="WP_103977527.1">
    <property type="nucleotide sequence ID" value="NZ_PGLV01000001.1"/>
</dbReference>
<dbReference type="Proteomes" id="UP000237319">
    <property type="component" value="Unassembled WGS sequence"/>
</dbReference>